<feature type="domain" description="Aminotransferase class V" evidence="2">
    <location>
        <begin position="54"/>
        <end position="376"/>
    </location>
</feature>
<dbReference type="Pfam" id="PF00266">
    <property type="entry name" value="Aminotran_5"/>
    <property type="match status" value="1"/>
</dbReference>
<evidence type="ECO:0000313" key="4">
    <source>
        <dbReference type="Proteomes" id="UP000198510"/>
    </source>
</evidence>
<dbReference type="GO" id="GO:0016829">
    <property type="term" value="F:lyase activity"/>
    <property type="evidence" value="ECO:0007669"/>
    <property type="project" value="UniProtKB-KW"/>
</dbReference>
<dbReference type="Gene3D" id="3.40.640.10">
    <property type="entry name" value="Type I PLP-dependent aspartate aminotransferase-like (Major domain)"/>
    <property type="match status" value="1"/>
</dbReference>
<reference evidence="3 4" key="1">
    <citation type="submission" date="2016-10" db="EMBL/GenBank/DDBJ databases">
        <authorList>
            <person name="de Groot N.N."/>
        </authorList>
    </citation>
    <scope>NUCLEOTIDE SEQUENCE [LARGE SCALE GENOMIC DNA]</scope>
    <source>
        <strain evidence="3 4">DSM 25186</strain>
    </source>
</reference>
<gene>
    <name evidence="3" type="ORF">SAMN05421823_105127</name>
</gene>
<dbReference type="PANTHER" id="PTHR43586:SF15">
    <property type="entry name" value="BLR3095 PROTEIN"/>
    <property type="match status" value="1"/>
</dbReference>
<sequence>MSLLPCQKPLFSLPEDLHYLNCAYMSPLLKSVEAAGIEGVQRKRNPFAITPDDFFAQAEAVRQRFGQLVNAPTLQVALIPSVSYGLSTVARNVPASAGQRVVVVHEEFPSDIYALHRLCAEKSLDLVTIEPPTARQDRGRRWNERLLEAITPKTALVVLSTVHWADGTRFDLTAIGKRCRDVGARLVVDGTQSVGALPIDVQACGIDALICAGYKWLMGPYSLGMMYVSEAFNDGVPLEENWVNRLGSEDFNRLVAYEPRYKPGAARYNVGESGNFILLPMMQRALDQILDWQPARIQAYDAALTQPLIAFLQENGYGVEEATWRGEHLFGVTLPAHLDQAATLTRLKERNISVSARGHALRISTHLYNTPDDIAALIEVLAEAR</sequence>
<keyword evidence="3" id="KW-0456">Lyase</keyword>
<protein>
    <submittedName>
        <fullName evidence="3">Selenocysteine lyase/Cysteine desulfurase</fullName>
    </submittedName>
</protein>
<dbReference type="AlphaFoldDB" id="A0A1G9IWY2"/>
<evidence type="ECO:0000256" key="1">
    <source>
        <dbReference type="ARBA" id="ARBA00022898"/>
    </source>
</evidence>
<dbReference type="Proteomes" id="UP000198510">
    <property type="component" value="Unassembled WGS sequence"/>
</dbReference>
<dbReference type="EMBL" id="FNFO01000005">
    <property type="protein sequence ID" value="SDL29354.1"/>
    <property type="molecule type" value="Genomic_DNA"/>
</dbReference>
<dbReference type="SUPFAM" id="SSF53383">
    <property type="entry name" value="PLP-dependent transferases"/>
    <property type="match status" value="1"/>
</dbReference>
<dbReference type="Gene3D" id="3.90.1150.10">
    <property type="entry name" value="Aspartate Aminotransferase, domain 1"/>
    <property type="match status" value="1"/>
</dbReference>
<dbReference type="InterPro" id="IPR015424">
    <property type="entry name" value="PyrdxlP-dep_Trfase"/>
</dbReference>
<dbReference type="PANTHER" id="PTHR43586">
    <property type="entry name" value="CYSTEINE DESULFURASE"/>
    <property type="match status" value="1"/>
</dbReference>
<keyword evidence="4" id="KW-1185">Reference proteome</keyword>
<dbReference type="InterPro" id="IPR015421">
    <property type="entry name" value="PyrdxlP-dep_Trfase_major"/>
</dbReference>
<organism evidence="3 4">
    <name type="scientific">Catalinimonas alkaloidigena</name>
    <dbReference type="NCBI Taxonomy" id="1075417"/>
    <lineage>
        <taxon>Bacteria</taxon>
        <taxon>Pseudomonadati</taxon>
        <taxon>Bacteroidota</taxon>
        <taxon>Cytophagia</taxon>
        <taxon>Cytophagales</taxon>
        <taxon>Catalimonadaceae</taxon>
        <taxon>Catalinimonas</taxon>
    </lineage>
</organism>
<evidence type="ECO:0000313" key="3">
    <source>
        <dbReference type="EMBL" id="SDL29354.1"/>
    </source>
</evidence>
<proteinExistence type="predicted"/>
<dbReference type="STRING" id="1075417.SAMN05421823_105127"/>
<dbReference type="InterPro" id="IPR000192">
    <property type="entry name" value="Aminotrans_V_dom"/>
</dbReference>
<dbReference type="InterPro" id="IPR015422">
    <property type="entry name" value="PyrdxlP-dep_Trfase_small"/>
</dbReference>
<evidence type="ECO:0000259" key="2">
    <source>
        <dbReference type="Pfam" id="PF00266"/>
    </source>
</evidence>
<name>A0A1G9IWY2_9BACT</name>
<keyword evidence="1" id="KW-0663">Pyridoxal phosphate</keyword>
<accession>A0A1G9IWY2</accession>
<dbReference type="RefSeq" id="WP_245706068.1">
    <property type="nucleotide sequence ID" value="NZ_FNFO01000005.1"/>
</dbReference>